<evidence type="ECO:0000256" key="2">
    <source>
        <dbReference type="SAM" id="MobiDB-lite"/>
    </source>
</evidence>
<accession>A0A9P0GIK4</accession>
<feature type="compositionally biased region" description="Basic residues" evidence="2">
    <location>
        <begin position="382"/>
        <end position="392"/>
    </location>
</feature>
<feature type="compositionally biased region" description="Acidic residues" evidence="2">
    <location>
        <begin position="424"/>
        <end position="433"/>
    </location>
</feature>
<dbReference type="PROSITE" id="PS50217">
    <property type="entry name" value="BZIP"/>
    <property type="match status" value="1"/>
</dbReference>
<dbReference type="CDD" id="cd14813">
    <property type="entry name" value="bZIP_BmCbz-like"/>
    <property type="match status" value="1"/>
</dbReference>
<dbReference type="InterPro" id="IPR004827">
    <property type="entry name" value="bZIP"/>
</dbReference>
<feature type="region of interest" description="Disordered" evidence="2">
    <location>
        <begin position="360"/>
        <end position="485"/>
    </location>
</feature>
<dbReference type="Proteomes" id="UP001153636">
    <property type="component" value="Chromosome 5"/>
</dbReference>
<name>A0A9P0GIK4_9CUCU</name>
<keyword evidence="1" id="KW-0175">Coiled coil</keyword>
<dbReference type="InterPro" id="IPR046347">
    <property type="entry name" value="bZIP_sf"/>
</dbReference>
<dbReference type="Pfam" id="PF07716">
    <property type="entry name" value="bZIP_2"/>
    <property type="match status" value="1"/>
</dbReference>
<reference evidence="4" key="1">
    <citation type="submission" date="2022-01" db="EMBL/GenBank/DDBJ databases">
        <authorList>
            <person name="King R."/>
        </authorList>
    </citation>
    <scope>NUCLEOTIDE SEQUENCE</scope>
</reference>
<proteinExistence type="predicted"/>
<feature type="domain" description="BZIP" evidence="3">
    <location>
        <begin position="464"/>
        <end position="527"/>
    </location>
</feature>
<evidence type="ECO:0000313" key="4">
    <source>
        <dbReference type="EMBL" id="CAH1111065.1"/>
    </source>
</evidence>
<dbReference type="GO" id="GO:0005634">
    <property type="term" value="C:nucleus"/>
    <property type="evidence" value="ECO:0007669"/>
    <property type="project" value="UniProtKB-ARBA"/>
</dbReference>
<dbReference type="GO" id="GO:0003700">
    <property type="term" value="F:DNA-binding transcription factor activity"/>
    <property type="evidence" value="ECO:0007669"/>
    <property type="project" value="InterPro"/>
</dbReference>
<dbReference type="PROSITE" id="PS00036">
    <property type="entry name" value="BZIP_BASIC"/>
    <property type="match status" value="1"/>
</dbReference>
<evidence type="ECO:0000313" key="5">
    <source>
        <dbReference type="Proteomes" id="UP001153636"/>
    </source>
</evidence>
<sequence length="531" mass="60119">MNMANADNRRHLLGGESLDPASLICVNPYEVNPLSDGSDLTYATVSADIPLKVESSVSPQNQDGISCGGFYGPARKIKLEMEEFGDLSPFVPQKRTFSNCIDELNTPIFDKDAFDFDILNYEKNVHADVHVTLKYDTQFCRNGGGVNAADYQPHQEFNTNKDIFLNADSIMRRNVTILPLENIRLNETDANVIYSPPASENGTYIETMSPENQTVFDLDMNNSVSVNLSSRNSSPYGQVTPEGSEKSYKPKYYSQITPEGSEKSYKTEYYSQITPDASEKSYKTEYYSQITPDASEKSFKIATPGVPKLSMDINLANLDNQTAILDVSTPNLIAEVVNLEATGFNILDLINEDNLPITTDDIFSPTSHPYGQKSLDQSQKRIAVKQPRKRRSKPDEDDDDEDYVPPTKKSNTYRKKSRVIQEYSESDSEEEEDDRPRKKARGRPPKRRTESISSDCSLGRDGDGSKYRELRDKNNEASRKSRLKRKTKELILEQEADELNIKNIKLKAQVEELEKMVNNFRDNLFKIMINK</sequence>
<feature type="compositionally biased region" description="Basic residues" evidence="2">
    <location>
        <begin position="437"/>
        <end position="446"/>
    </location>
</feature>
<dbReference type="AlphaFoldDB" id="A0A9P0GIK4"/>
<feature type="region of interest" description="Disordered" evidence="2">
    <location>
        <begin position="228"/>
        <end position="248"/>
    </location>
</feature>
<organism evidence="4 5">
    <name type="scientific">Psylliodes chrysocephalus</name>
    <dbReference type="NCBI Taxonomy" id="3402493"/>
    <lineage>
        <taxon>Eukaryota</taxon>
        <taxon>Metazoa</taxon>
        <taxon>Ecdysozoa</taxon>
        <taxon>Arthropoda</taxon>
        <taxon>Hexapoda</taxon>
        <taxon>Insecta</taxon>
        <taxon>Pterygota</taxon>
        <taxon>Neoptera</taxon>
        <taxon>Endopterygota</taxon>
        <taxon>Coleoptera</taxon>
        <taxon>Polyphaga</taxon>
        <taxon>Cucujiformia</taxon>
        <taxon>Chrysomeloidea</taxon>
        <taxon>Chrysomelidae</taxon>
        <taxon>Galerucinae</taxon>
        <taxon>Alticini</taxon>
        <taxon>Psylliodes</taxon>
    </lineage>
</organism>
<feature type="coiled-coil region" evidence="1">
    <location>
        <begin position="489"/>
        <end position="523"/>
    </location>
</feature>
<dbReference type="Gene3D" id="1.20.5.170">
    <property type="match status" value="1"/>
</dbReference>
<feature type="compositionally biased region" description="Polar residues" evidence="2">
    <location>
        <begin position="364"/>
        <end position="377"/>
    </location>
</feature>
<dbReference type="OrthoDB" id="6624782at2759"/>
<dbReference type="EMBL" id="OV651817">
    <property type="protein sequence ID" value="CAH1111065.1"/>
    <property type="molecule type" value="Genomic_DNA"/>
</dbReference>
<gene>
    <name evidence="4" type="ORF">PSYICH_LOCUS11494</name>
</gene>
<evidence type="ECO:0000259" key="3">
    <source>
        <dbReference type="PROSITE" id="PS50217"/>
    </source>
</evidence>
<dbReference type="SUPFAM" id="SSF57959">
    <property type="entry name" value="Leucine zipper domain"/>
    <property type="match status" value="1"/>
</dbReference>
<feature type="compositionally biased region" description="Basic and acidic residues" evidence="2">
    <location>
        <begin position="458"/>
        <end position="479"/>
    </location>
</feature>
<keyword evidence="5" id="KW-1185">Reference proteome</keyword>
<protein>
    <recommendedName>
        <fullName evidence="3">BZIP domain-containing protein</fullName>
    </recommendedName>
</protein>
<evidence type="ECO:0000256" key="1">
    <source>
        <dbReference type="SAM" id="Coils"/>
    </source>
</evidence>
<dbReference type="SMART" id="SM00338">
    <property type="entry name" value="BRLZ"/>
    <property type="match status" value="1"/>
</dbReference>